<proteinExistence type="predicted"/>
<evidence type="ECO:0000313" key="2">
    <source>
        <dbReference type="EMBL" id="VCT93289.1"/>
    </source>
</evidence>
<dbReference type="EMBL" id="LR026976">
    <property type="protein sequence ID" value="VCT93289.1"/>
    <property type="molecule type" value="Genomic_DNA"/>
</dbReference>
<name>A0A9Q9PC55_BACPU</name>
<feature type="region of interest" description="Disordered" evidence="1">
    <location>
        <begin position="217"/>
        <end position="248"/>
    </location>
</feature>
<geneLocation type="plasmid" evidence="2">
    <name>p576</name>
</geneLocation>
<keyword evidence="2" id="KW-0614">Plasmid</keyword>
<dbReference type="AlphaFoldDB" id="A0A9Q9PC55"/>
<organism evidence="2">
    <name type="scientific">Bacillus pumilus</name>
    <name type="common">Bacillus mesentericus</name>
    <dbReference type="NCBI Taxonomy" id="1408"/>
    <lineage>
        <taxon>Bacteria</taxon>
        <taxon>Bacillati</taxon>
        <taxon>Bacillota</taxon>
        <taxon>Bacilli</taxon>
        <taxon>Bacillales</taxon>
        <taxon>Bacillaceae</taxon>
        <taxon>Bacillus</taxon>
    </lineage>
</organism>
<reference evidence="2" key="1">
    <citation type="submission" date="2018-10" db="EMBL/GenBank/DDBJ databases">
        <authorList>
            <person name="Singh K. P."/>
            <person name="Ramachandran G."/>
            <person name="Val-Calvo J."/>
            <person name="Meijer J.J. W."/>
            <person name="Miguel-Arribas A."/>
            <person name="Gago Cordoba C."/>
        </authorList>
    </citation>
    <scope>NUCLEOTIDE SEQUENCE</scope>
    <source>
        <strain evidence="2">1</strain>
        <plasmid evidence="2">p576</plasmid>
    </source>
</reference>
<protein>
    <submittedName>
        <fullName evidence="2">Uncharacterized protein</fullName>
    </submittedName>
</protein>
<sequence>MVNLKIKKKGTKYKVAAIAICSVLLFFLSSKIIFNAPDEEKFTPLGTPINFNFGSAKMTDHIFFSEDNILEIDFTLEQGTSDMPPKITSIIKEKTNQKKQYNPELIKVKDSFYILFIKGLPKNWKTVSIELKDENADQSVQQKKFYVTANKVKNKSVFVKKTKDFYEEKFIQVQVKDAHTLIENEIEKQKKLSNDIAMIKAQNQSLKEEIEYQISDEKRQTESKIQSNNSKIDTKEKEVSESKSLTSELHEKIRLLEKRKSELVVN</sequence>
<gene>
    <name evidence="2" type="primary">p6</name>
    <name evidence="2" type="ORF">SBRMV_006</name>
</gene>
<feature type="compositionally biased region" description="Basic and acidic residues" evidence="1">
    <location>
        <begin position="232"/>
        <end position="241"/>
    </location>
</feature>
<dbReference type="RefSeq" id="WP_122630926.1">
    <property type="nucleotide sequence ID" value="NZ_LR026976.1"/>
</dbReference>
<evidence type="ECO:0000256" key="1">
    <source>
        <dbReference type="SAM" id="MobiDB-lite"/>
    </source>
</evidence>
<accession>A0A9Q9PC55</accession>